<protein>
    <submittedName>
        <fullName evidence="1">Uncharacterized protein</fullName>
    </submittedName>
</protein>
<name>A0A1I4HID3_9BURK</name>
<proteinExistence type="predicted"/>
<keyword evidence="2" id="KW-1185">Reference proteome</keyword>
<accession>A0A1I4HID3</accession>
<evidence type="ECO:0000313" key="2">
    <source>
        <dbReference type="Proteomes" id="UP000199470"/>
    </source>
</evidence>
<reference evidence="1 2" key="1">
    <citation type="submission" date="2016-10" db="EMBL/GenBank/DDBJ databases">
        <authorList>
            <person name="de Groot N.N."/>
        </authorList>
    </citation>
    <scope>NUCLEOTIDE SEQUENCE [LARGE SCALE GENOMIC DNA]</scope>
    <source>
        <strain evidence="1 2">ATCC 43154</strain>
    </source>
</reference>
<sequence length="130" mass="14815">MPNINRYLMRAVQMDLCVAGEMIFTFAKLGRFIILGFVHEPKMDRWKGTKVHATAGFIEPRKYAVPGMLAHYLNEKADKMAEALRSMSDAQHTKVDKAFRDNVDQYIDSDAYDAMVADIEMFGDAAFSKR</sequence>
<dbReference type="EMBL" id="FOTW01000004">
    <property type="protein sequence ID" value="SFL42009.1"/>
    <property type="molecule type" value="Genomic_DNA"/>
</dbReference>
<gene>
    <name evidence="1" type="ORF">SAMN02982985_00035</name>
</gene>
<dbReference type="AlphaFoldDB" id="A0A1I4HID3"/>
<organism evidence="1 2">
    <name type="scientific">Rugamonas rubra</name>
    <dbReference type="NCBI Taxonomy" id="758825"/>
    <lineage>
        <taxon>Bacteria</taxon>
        <taxon>Pseudomonadati</taxon>
        <taxon>Pseudomonadota</taxon>
        <taxon>Betaproteobacteria</taxon>
        <taxon>Burkholderiales</taxon>
        <taxon>Oxalobacteraceae</taxon>
        <taxon>Telluria group</taxon>
        <taxon>Rugamonas</taxon>
    </lineage>
</organism>
<dbReference type="Proteomes" id="UP000199470">
    <property type="component" value="Unassembled WGS sequence"/>
</dbReference>
<evidence type="ECO:0000313" key="1">
    <source>
        <dbReference type="EMBL" id="SFL42009.1"/>
    </source>
</evidence>